<keyword evidence="1" id="KW-1133">Transmembrane helix</keyword>
<dbReference type="AlphaFoldDB" id="A0A285N003"/>
<keyword evidence="1" id="KW-0812">Transmembrane</keyword>
<feature type="transmembrane region" description="Helical" evidence="1">
    <location>
        <begin position="34"/>
        <end position="54"/>
    </location>
</feature>
<proteinExistence type="predicted"/>
<gene>
    <name evidence="2" type="ORF">SAMN05421503_0189</name>
</gene>
<evidence type="ECO:0000313" key="3">
    <source>
        <dbReference type="Proteomes" id="UP000219356"/>
    </source>
</evidence>
<evidence type="ECO:0000313" key="2">
    <source>
        <dbReference type="EMBL" id="SNZ02759.1"/>
    </source>
</evidence>
<feature type="transmembrane region" description="Helical" evidence="1">
    <location>
        <begin position="7"/>
        <end position="28"/>
    </location>
</feature>
<evidence type="ECO:0000256" key="1">
    <source>
        <dbReference type="SAM" id="Phobius"/>
    </source>
</evidence>
<dbReference type="RefSeq" id="WP_097038395.1">
    <property type="nucleotide sequence ID" value="NZ_OBEK01000001.1"/>
</dbReference>
<keyword evidence="3" id="KW-1185">Reference proteome</keyword>
<dbReference type="EMBL" id="OBEK01000001">
    <property type="protein sequence ID" value="SNZ02759.1"/>
    <property type="molecule type" value="Genomic_DNA"/>
</dbReference>
<dbReference type="Proteomes" id="UP000219356">
    <property type="component" value="Unassembled WGS sequence"/>
</dbReference>
<dbReference type="OrthoDB" id="2971706at2"/>
<protein>
    <submittedName>
        <fullName evidence="2">Uncharacterized protein</fullName>
    </submittedName>
</protein>
<accession>A0A285N003</accession>
<keyword evidence="1" id="KW-0472">Membrane</keyword>
<organism evidence="2 3">
    <name type="scientific">Terribacillus aidingensis</name>
    <dbReference type="NCBI Taxonomy" id="586416"/>
    <lineage>
        <taxon>Bacteria</taxon>
        <taxon>Bacillati</taxon>
        <taxon>Bacillota</taxon>
        <taxon>Bacilli</taxon>
        <taxon>Bacillales</taxon>
        <taxon>Bacillaceae</taxon>
        <taxon>Terribacillus</taxon>
    </lineage>
</organism>
<name>A0A285N003_9BACI</name>
<sequence length="72" mass="7725">MTVKKKEIVIIVVNATAIYSFLLIDIAAGSGLYMTAKLLGAGIIIASVCSMAGVEGIKRGPKFVRNVRQMRK</sequence>
<reference evidence="3" key="1">
    <citation type="submission" date="2017-09" db="EMBL/GenBank/DDBJ databases">
        <authorList>
            <person name="Varghese N."/>
            <person name="Submissions S."/>
        </authorList>
    </citation>
    <scope>NUCLEOTIDE SEQUENCE [LARGE SCALE GENOMIC DNA]</scope>
    <source>
        <strain evidence="3">CGMCC 1.8913</strain>
    </source>
</reference>